<comment type="similarity">
    <text evidence="2">Belongs to the glycosyl hydrolase 3 family.</text>
</comment>
<dbReference type="PANTHER" id="PTHR30480">
    <property type="entry name" value="BETA-HEXOSAMINIDASE-RELATED"/>
    <property type="match status" value="1"/>
</dbReference>
<keyword evidence="6" id="KW-0732">Signal</keyword>
<evidence type="ECO:0000256" key="3">
    <source>
        <dbReference type="ARBA" id="ARBA00012663"/>
    </source>
</evidence>
<evidence type="ECO:0000313" key="10">
    <source>
        <dbReference type="Proteomes" id="UP000051643"/>
    </source>
</evidence>
<dbReference type="PROSITE" id="PS00775">
    <property type="entry name" value="GLYCOSYL_HYDROL_F3"/>
    <property type="match status" value="1"/>
</dbReference>
<feature type="chain" id="PRO_5006389402" description="beta-N-acetylhexosaminidase" evidence="6">
    <location>
        <begin position="24"/>
        <end position="975"/>
    </location>
</feature>
<dbReference type="STRING" id="270918.APR42_12235"/>
<feature type="signal peptide" evidence="6">
    <location>
        <begin position="1"/>
        <end position="23"/>
    </location>
</feature>
<dbReference type="InterPro" id="IPR001764">
    <property type="entry name" value="Glyco_hydro_3_N"/>
</dbReference>
<dbReference type="OrthoDB" id="9805821at2"/>
<dbReference type="Gene3D" id="3.40.50.1700">
    <property type="entry name" value="Glycoside hydrolase family 3 C-terminal domain"/>
    <property type="match status" value="1"/>
</dbReference>
<evidence type="ECO:0000256" key="2">
    <source>
        <dbReference type="ARBA" id="ARBA00005336"/>
    </source>
</evidence>
<dbReference type="RefSeq" id="WP_057483159.1">
    <property type="nucleotide sequence ID" value="NZ_BMWR01000007.1"/>
</dbReference>
<dbReference type="InterPro" id="IPR036881">
    <property type="entry name" value="Glyco_hydro_3_C_sf"/>
</dbReference>
<keyword evidence="10" id="KW-1185">Reference proteome</keyword>
<evidence type="ECO:0000313" key="9">
    <source>
        <dbReference type="EMBL" id="KRG27265.1"/>
    </source>
</evidence>
<keyword evidence="4" id="KW-0378">Hydrolase</keyword>
<dbReference type="EC" id="3.2.1.52" evidence="3"/>
<dbReference type="EMBL" id="LKTP01000037">
    <property type="protein sequence ID" value="KRG27265.1"/>
    <property type="molecule type" value="Genomic_DNA"/>
</dbReference>
<dbReference type="Gene3D" id="3.20.20.300">
    <property type="entry name" value="Glycoside hydrolase, family 3, N-terminal domain"/>
    <property type="match status" value="1"/>
</dbReference>
<dbReference type="AlphaFoldDB" id="A0A0Q9ZEU3"/>
<gene>
    <name evidence="9" type="ORF">APR42_12235</name>
</gene>
<dbReference type="InterPro" id="IPR017853">
    <property type="entry name" value="GH"/>
</dbReference>
<dbReference type="GO" id="GO:0009254">
    <property type="term" value="P:peptidoglycan turnover"/>
    <property type="evidence" value="ECO:0007669"/>
    <property type="project" value="TreeGrafter"/>
</dbReference>
<dbReference type="GO" id="GO:0004563">
    <property type="term" value="F:beta-N-acetylhexosaminidase activity"/>
    <property type="evidence" value="ECO:0007669"/>
    <property type="project" value="UniProtKB-EC"/>
</dbReference>
<dbReference type="PANTHER" id="PTHR30480:SF13">
    <property type="entry name" value="BETA-HEXOSAMINIDASE"/>
    <property type="match status" value="1"/>
</dbReference>
<feature type="domain" description="Beta-lactamase-related" evidence="7">
    <location>
        <begin position="594"/>
        <end position="954"/>
    </location>
</feature>
<sequence length="975" mass="109849">MKLILNPKILLLTCFLFVFPNLAAQNNPLLTIDVEEQNRWVDSVYNSMSLKEKVGQLFMISVSSESGKTYIEQAKKQIAEEYIGGIIFSKGGPLRQAKLTNEFQEISKTPLLIGMDAEWGLAMRLDSTFALPWNMSLGAIQDNKLIADAGAAISRNTKRLGVHINFAPVVDINTNPDNPIIGNRSFGENKINVAEKSVAFMRGMHREGVLSSAKHFPGHGDTDADSHKTLPTIPFSKERLEDLELYPYYPLITHGLSSVMVAHLNVPALQENRNTPTSLSKAVITDLLKDKMNFEGLVFTDALNMKDLTNNTEPGDAELRAFLAGNDMLLMPEEVEVASEVLVNAFKNEIISPARLAHSVKKILQAKYKAGLHRQKAVQENFLSEELNTVRDQVLLEELFENALTLIKNNKGVLPIKDLDDKRIAYVNFGDADGGPFLRELRKYAAVDWITAARLTDLQDKLSDYDLVILGYHKSNNSPWASYKFSPAELHWIHQIAQENKSTLSLFSSPYALNDLRGLNELDGILVNYQNHEVAQEKAAQLIFGAIEAKGKLPVSIGTNFPEGTGYQTNNLERLSYGLPESVGLNSYKLNRIDSIISEAIDEKMTPGAQILVARKGKIVYNKNFGYHTYDKQIPVSDTSVYDLASLTKILATLPLIMEQEEEGIVSFDTKLGEVMPVFQNSNKANIRLQDMLMHYARLKSWIPFHINTIDRKTRLPSKEYFHKTPSAEFNTKVANEMYLRNDMQDTILNIIKDSELERKLDYKYSDLPFYILKYYLEGYYNQTLHNLTQKKIYKPLGATHTGYLPTSRFPLKQIVPTEIDKLWRRQLIHGVVHDQGAALQGGIGGHAGLFSNANDVAKIMHIFLNKGVYGGKRYLKGETISKFNTCYYCEQDVRRGVGFDKPQLGTSGPTCNCLSMESFGHSGFTGTFAWADPEEEIVYVFLSNRTFPDSTNRKLIREDVRSRIQEVIYEAIDF</sequence>
<dbReference type="SUPFAM" id="SSF51445">
    <property type="entry name" value="(Trans)glycosidases"/>
    <property type="match status" value="1"/>
</dbReference>
<dbReference type="InterPro" id="IPR001466">
    <property type="entry name" value="Beta-lactam-related"/>
</dbReference>
<accession>A0A0Q9ZEU3</accession>
<dbReference type="Pfam" id="PF00933">
    <property type="entry name" value="Glyco_hydro_3"/>
    <property type="match status" value="1"/>
</dbReference>
<comment type="caution">
    <text evidence="9">The sequence shown here is derived from an EMBL/GenBank/DDBJ whole genome shotgun (WGS) entry which is preliminary data.</text>
</comment>
<protein>
    <recommendedName>
        <fullName evidence="3">beta-N-acetylhexosaminidase</fullName>
        <ecNumber evidence="3">3.2.1.52</ecNumber>
    </recommendedName>
</protein>
<dbReference type="InterPro" id="IPR012338">
    <property type="entry name" value="Beta-lactam/transpept-like"/>
</dbReference>
<proteinExistence type="inferred from homology"/>
<name>A0A0Q9ZEU3_9FLAO</name>
<evidence type="ECO:0000256" key="5">
    <source>
        <dbReference type="ARBA" id="ARBA00023295"/>
    </source>
</evidence>
<keyword evidence="5" id="KW-0326">Glycosidase</keyword>
<dbReference type="Proteomes" id="UP000051643">
    <property type="component" value="Unassembled WGS sequence"/>
</dbReference>
<evidence type="ECO:0000259" key="8">
    <source>
        <dbReference type="Pfam" id="PF00933"/>
    </source>
</evidence>
<reference evidence="9" key="1">
    <citation type="submission" date="2015-10" db="EMBL/GenBank/DDBJ databases">
        <title>Draft genome sequence of Salegentibacter mishustinae KCTC 12263.</title>
        <authorList>
            <person name="Lin W."/>
            <person name="Zheng Q."/>
        </authorList>
    </citation>
    <scope>NUCLEOTIDE SEQUENCE [LARGE SCALE GENOMIC DNA]</scope>
    <source>
        <strain evidence="9">KCTC 12263</strain>
    </source>
</reference>
<dbReference type="InterPro" id="IPR050226">
    <property type="entry name" value="NagZ_Beta-hexosaminidase"/>
</dbReference>
<feature type="domain" description="Glycoside hydrolase family 3 N-terminal" evidence="8">
    <location>
        <begin position="50"/>
        <end position="365"/>
    </location>
</feature>
<dbReference type="InterPro" id="IPR036962">
    <property type="entry name" value="Glyco_hydro_3_N_sf"/>
</dbReference>
<dbReference type="GO" id="GO:0005975">
    <property type="term" value="P:carbohydrate metabolic process"/>
    <property type="evidence" value="ECO:0007669"/>
    <property type="project" value="InterPro"/>
</dbReference>
<dbReference type="Pfam" id="PF00144">
    <property type="entry name" value="Beta-lactamase"/>
    <property type="match status" value="1"/>
</dbReference>
<evidence type="ECO:0000256" key="1">
    <source>
        <dbReference type="ARBA" id="ARBA00001231"/>
    </source>
</evidence>
<comment type="catalytic activity">
    <reaction evidence="1">
        <text>Hydrolysis of terminal non-reducing N-acetyl-D-hexosamine residues in N-acetyl-beta-D-hexosaminides.</text>
        <dbReference type="EC" id="3.2.1.52"/>
    </reaction>
</comment>
<dbReference type="Gene3D" id="3.40.710.10">
    <property type="entry name" value="DD-peptidase/beta-lactamase superfamily"/>
    <property type="match status" value="1"/>
</dbReference>
<dbReference type="SUPFAM" id="SSF56601">
    <property type="entry name" value="beta-lactamase/transpeptidase-like"/>
    <property type="match status" value="1"/>
</dbReference>
<evidence type="ECO:0000256" key="6">
    <source>
        <dbReference type="SAM" id="SignalP"/>
    </source>
</evidence>
<dbReference type="InterPro" id="IPR019800">
    <property type="entry name" value="Glyco_hydro_3_AS"/>
</dbReference>
<dbReference type="SUPFAM" id="SSF52279">
    <property type="entry name" value="Beta-D-glucan exohydrolase, C-terminal domain"/>
    <property type="match status" value="1"/>
</dbReference>
<evidence type="ECO:0000256" key="4">
    <source>
        <dbReference type="ARBA" id="ARBA00022801"/>
    </source>
</evidence>
<organism evidence="9 10">
    <name type="scientific">Salegentibacter mishustinae</name>
    <dbReference type="NCBI Taxonomy" id="270918"/>
    <lineage>
        <taxon>Bacteria</taxon>
        <taxon>Pseudomonadati</taxon>
        <taxon>Bacteroidota</taxon>
        <taxon>Flavobacteriia</taxon>
        <taxon>Flavobacteriales</taxon>
        <taxon>Flavobacteriaceae</taxon>
        <taxon>Salegentibacter</taxon>
    </lineage>
</organism>
<evidence type="ECO:0000259" key="7">
    <source>
        <dbReference type="Pfam" id="PF00144"/>
    </source>
</evidence>